<dbReference type="NCBIfam" id="TIGR02937">
    <property type="entry name" value="sigma70-ECF"/>
    <property type="match status" value="1"/>
</dbReference>
<dbReference type="SUPFAM" id="SSF88659">
    <property type="entry name" value="Sigma3 and sigma4 domains of RNA polymerase sigma factors"/>
    <property type="match status" value="1"/>
</dbReference>
<dbReference type="Proteomes" id="UP000613193">
    <property type="component" value="Unassembled WGS sequence"/>
</dbReference>
<dbReference type="CDD" id="cd06171">
    <property type="entry name" value="Sigma70_r4"/>
    <property type="match status" value="1"/>
</dbReference>
<organism evidence="7 8">
    <name type="scientific">Mucilaginibacter segetis</name>
    <dbReference type="NCBI Taxonomy" id="2793071"/>
    <lineage>
        <taxon>Bacteria</taxon>
        <taxon>Pseudomonadati</taxon>
        <taxon>Bacteroidota</taxon>
        <taxon>Sphingobacteriia</taxon>
        <taxon>Sphingobacteriales</taxon>
        <taxon>Sphingobacteriaceae</taxon>
        <taxon>Mucilaginibacter</taxon>
    </lineage>
</organism>
<comment type="caution">
    <text evidence="7">The sequence shown here is derived from an EMBL/GenBank/DDBJ whole genome shotgun (WGS) entry which is preliminary data.</text>
</comment>
<dbReference type="NCBIfam" id="TIGR02985">
    <property type="entry name" value="Sig70_bacteroi1"/>
    <property type="match status" value="1"/>
</dbReference>
<dbReference type="Pfam" id="PF08281">
    <property type="entry name" value="Sigma70_r4_2"/>
    <property type="match status" value="1"/>
</dbReference>
<evidence type="ECO:0000256" key="4">
    <source>
        <dbReference type="ARBA" id="ARBA00023163"/>
    </source>
</evidence>
<keyword evidence="3" id="KW-0731">Sigma factor</keyword>
<dbReference type="InterPro" id="IPR013249">
    <property type="entry name" value="RNA_pol_sigma70_r4_t2"/>
</dbReference>
<keyword evidence="2" id="KW-0805">Transcription regulation</keyword>
<dbReference type="GO" id="GO:0016987">
    <property type="term" value="F:sigma factor activity"/>
    <property type="evidence" value="ECO:0007669"/>
    <property type="project" value="UniProtKB-KW"/>
</dbReference>
<dbReference type="PANTHER" id="PTHR43133:SF46">
    <property type="entry name" value="RNA POLYMERASE SIGMA-70 FACTOR ECF SUBFAMILY"/>
    <property type="match status" value="1"/>
</dbReference>
<evidence type="ECO:0000256" key="1">
    <source>
        <dbReference type="ARBA" id="ARBA00010641"/>
    </source>
</evidence>
<evidence type="ECO:0000256" key="3">
    <source>
        <dbReference type="ARBA" id="ARBA00023082"/>
    </source>
</evidence>
<dbReference type="GO" id="GO:0006352">
    <property type="term" value="P:DNA-templated transcription initiation"/>
    <property type="evidence" value="ECO:0007669"/>
    <property type="project" value="InterPro"/>
</dbReference>
<evidence type="ECO:0000313" key="7">
    <source>
        <dbReference type="EMBL" id="MBK0379909.1"/>
    </source>
</evidence>
<protein>
    <submittedName>
        <fullName evidence="7">RNA polymerase sigma-70 factor</fullName>
    </submittedName>
</protein>
<dbReference type="InterPro" id="IPR013324">
    <property type="entry name" value="RNA_pol_sigma_r3/r4-like"/>
</dbReference>
<dbReference type="PANTHER" id="PTHR43133">
    <property type="entry name" value="RNA POLYMERASE ECF-TYPE SIGMA FACTO"/>
    <property type="match status" value="1"/>
</dbReference>
<keyword evidence="4" id="KW-0804">Transcription</keyword>
<name>A0A934PSC1_9SPHI</name>
<feature type="domain" description="RNA polymerase sigma factor 70 region 4 type 2" evidence="6">
    <location>
        <begin position="123"/>
        <end position="175"/>
    </location>
</feature>
<dbReference type="SUPFAM" id="SSF88946">
    <property type="entry name" value="Sigma2 domain of RNA polymerase sigma factors"/>
    <property type="match status" value="1"/>
</dbReference>
<evidence type="ECO:0000256" key="2">
    <source>
        <dbReference type="ARBA" id="ARBA00023015"/>
    </source>
</evidence>
<dbReference type="InterPro" id="IPR036388">
    <property type="entry name" value="WH-like_DNA-bd_sf"/>
</dbReference>
<feature type="domain" description="RNA polymerase sigma-70 region 2" evidence="5">
    <location>
        <begin position="27"/>
        <end position="92"/>
    </location>
</feature>
<dbReference type="EMBL" id="JAEHFW010000002">
    <property type="protein sequence ID" value="MBK0379909.1"/>
    <property type="molecule type" value="Genomic_DNA"/>
</dbReference>
<reference evidence="7" key="1">
    <citation type="submission" date="2020-12" db="EMBL/GenBank/DDBJ databases">
        <title>Bacterial novel species Mucilaginibacter sp. SD-g isolated from soil.</title>
        <authorList>
            <person name="Jung H.-Y."/>
        </authorList>
    </citation>
    <scope>NUCLEOTIDE SEQUENCE</scope>
    <source>
        <strain evidence="7">SD-g</strain>
    </source>
</reference>
<dbReference type="Gene3D" id="1.10.1740.10">
    <property type="match status" value="1"/>
</dbReference>
<dbReference type="Gene3D" id="1.10.10.10">
    <property type="entry name" value="Winged helix-like DNA-binding domain superfamily/Winged helix DNA-binding domain"/>
    <property type="match status" value="1"/>
</dbReference>
<keyword evidence="8" id="KW-1185">Reference proteome</keyword>
<evidence type="ECO:0000313" key="8">
    <source>
        <dbReference type="Proteomes" id="UP000613193"/>
    </source>
</evidence>
<dbReference type="InterPro" id="IPR039425">
    <property type="entry name" value="RNA_pol_sigma-70-like"/>
</dbReference>
<comment type="similarity">
    <text evidence="1">Belongs to the sigma-70 factor family. ECF subfamily.</text>
</comment>
<evidence type="ECO:0000259" key="6">
    <source>
        <dbReference type="Pfam" id="PF08281"/>
    </source>
</evidence>
<dbReference type="RefSeq" id="WP_200066449.1">
    <property type="nucleotide sequence ID" value="NZ_JAEHFW010000002.1"/>
</dbReference>
<dbReference type="InterPro" id="IPR014284">
    <property type="entry name" value="RNA_pol_sigma-70_dom"/>
</dbReference>
<dbReference type="InterPro" id="IPR013325">
    <property type="entry name" value="RNA_pol_sigma_r2"/>
</dbReference>
<sequence>MIAKSSYSDQELIAFLKADQAFAFNEIYDRYWKTLFGISYNRLKDIQAAEDVVHDVLLSIWNNRDRLEIINLKAYLATATKYMILRKLRKEQHQMSYLQDLKGVPEAESASLEDRLHYKNILLMLEEEIDCLPEKCKLVFKYSRTENLSIKEIADKLEISSSTVENHLNKALGRLRLVLKHANTTLFSFFL</sequence>
<accession>A0A934PSC1</accession>
<dbReference type="InterPro" id="IPR007627">
    <property type="entry name" value="RNA_pol_sigma70_r2"/>
</dbReference>
<dbReference type="GO" id="GO:0003677">
    <property type="term" value="F:DNA binding"/>
    <property type="evidence" value="ECO:0007669"/>
    <property type="project" value="InterPro"/>
</dbReference>
<dbReference type="InterPro" id="IPR014327">
    <property type="entry name" value="RNA_pol_sigma70_bacteroid"/>
</dbReference>
<gene>
    <name evidence="7" type="ORF">I5M19_11350</name>
</gene>
<dbReference type="AlphaFoldDB" id="A0A934PSC1"/>
<proteinExistence type="inferred from homology"/>
<evidence type="ECO:0000259" key="5">
    <source>
        <dbReference type="Pfam" id="PF04542"/>
    </source>
</evidence>
<dbReference type="Pfam" id="PF04542">
    <property type="entry name" value="Sigma70_r2"/>
    <property type="match status" value="1"/>
</dbReference>